<dbReference type="KEGG" id="cmp:Cha6605_2715"/>
<accession>K9UG31</accession>
<gene>
    <name evidence="2" type="ORF">Cha6605_2715</name>
</gene>
<feature type="domain" description="Nif11" evidence="1">
    <location>
        <begin position="3"/>
        <end position="51"/>
    </location>
</feature>
<dbReference type="Proteomes" id="UP000010366">
    <property type="component" value="Chromosome"/>
</dbReference>
<dbReference type="OrthoDB" id="488523at2"/>
<reference evidence="2 3" key="1">
    <citation type="submission" date="2012-05" db="EMBL/GenBank/DDBJ databases">
        <title>Finished chromosome of genome of Chamaesiphon sp. PCC 6605.</title>
        <authorList>
            <consortium name="US DOE Joint Genome Institute"/>
            <person name="Gugger M."/>
            <person name="Coursin T."/>
            <person name="Rippka R."/>
            <person name="Tandeau De Marsac N."/>
            <person name="Huntemann M."/>
            <person name="Wei C.-L."/>
            <person name="Han J."/>
            <person name="Detter J.C."/>
            <person name="Han C."/>
            <person name="Tapia R."/>
            <person name="Chen A."/>
            <person name="Kyrpides N."/>
            <person name="Mavromatis K."/>
            <person name="Markowitz V."/>
            <person name="Szeto E."/>
            <person name="Ivanova N."/>
            <person name="Pagani I."/>
            <person name="Pati A."/>
            <person name="Goodwin L."/>
            <person name="Nordberg H.P."/>
            <person name="Cantor M.N."/>
            <person name="Hua S.X."/>
            <person name="Woyke T."/>
            <person name="Kerfeld C.A."/>
        </authorList>
    </citation>
    <scope>NUCLEOTIDE SEQUENCE [LARGE SCALE GENOMIC DNA]</scope>
    <source>
        <strain evidence="3">ATCC 27169 / PCC 6605</strain>
    </source>
</reference>
<dbReference type="RefSeq" id="WP_015159901.1">
    <property type="nucleotide sequence ID" value="NC_019697.1"/>
</dbReference>
<proteinExistence type="predicted"/>
<organism evidence="2 3">
    <name type="scientific">Chamaesiphon minutus (strain ATCC 27169 / PCC 6605)</name>
    <dbReference type="NCBI Taxonomy" id="1173020"/>
    <lineage>
        <taxon>Bacteria</taxon>
        <taxon>Bacillati</taxon>
        <taxon>Cyanobacteriota</taxon>
        <taxon>Cyanophyceae</taxon>
        <taxon>Gomontiellales</taxon>
        <taxon>Chamaesiphonaceae</taxon>
        <taxon>Chamaesiphon</taxon>
    </lineage>
</organism>
<sequence length="77" mass="8554">MKTHLNKFYKLVAKKPALAQQFDSIVEAKDFPNLAVKLGAAWGYTFTPDELQASIEESTAAGQGDYFCLPIGCWQKI</sequence>
<evidence type="ECO:0000313" key="3">
    <source>
        <dbReference type="Proteomes" id="UP000010366"/>
    </source>
</evidence>
<protein>
    <recommendedName>
        <fullName evidence="1">Nif11 domain-containing protein</fullName>
    </recommendedName>
</protein>
<dbReference type="STRING" id="1173020.Cha6605_2715"/>
<evidence type="ECO:0000313" key="2">
    <source>
        <dbReference type="EMBL" id="AFY93755.1"/>
    </source>
</evidence>
<dbReference type="InterPro" id="IPR012903">
    <property type="entry name" value="Nif11"/>
</dbReference>
<dbReference type="EMBL" id="CP003600">
    <property type="protein sequence ID" value="AFY93755.1"/>
    <property type="molecule type" value="Genomic_DNA"/>
</dbReference>
<dbReference type="HOGENOM" id="CLU_2631734_0_0_3"/>
<keyword evidence="3" id="KW-1185">Reference proteome</keyword>
<dbReference type="Pfam" id="PF07862">
    <property type="entry name" value="Nif11"/>
    <property type="match status" value="1"/>
</dbReference>
<evidence type="ECO:0000259" key="1">
    <source>
        <dbReference type="Pfam" id="PF07862"/>
    </source>
</evidence>
<dbReference type="AlphaFoldDB" id="K9UG31"/>
<name>K9UG31_CHAP6</name>